<evidence type="ECO:0000256" key="6">
    <source>
        <dbReference type="SAM" id="Phobius"/>
    </source>
</evidence>
<feature type="transmembrane region" description="Helical" evidence="6">
    <location>
        <begin position="149"/>
        <end position="166"/>
    </location>
</feature>
<comment type="caution">
    <text evidence="7">The sequence shown here is derived from an EMBL/GenBank/DDBJ whole genome shotgun (WGS) entry which is preliminary data.</text>
</comment>
<feature type="transmembrane region" description="Helical" evidence="6">
    <location>
        <begin position="186"/>
        <end position="207"/>
    </location>
</feature>
<reference evidence="7 8" key="1">
    <citation type="submission" date="2024-01" db="EMBL/GenBank/DDBJ databases">
        <title>A draft genome for a cacao thread blight-causing isolate of Paramarasmius palmivorus.</title>
        <authorList>
            <person name="Baruah I.K."/>
            <person name="Bukari Y."/>
            <person name="Amoako-Attah I."/>
            <person name="Meinhardt L.W."/>
            <person name="Bailey B.A."/>
            <person name="Cohen S.P."/>
        </authorList>
    </citation>
    <scope>NUCLEOTIDE SEQUENCE [LARGE SCALE GENOMIC DNA]</scope>
    <source>
        <strain evidence="7 8">GH-12</strain>
    </source>
</reference>
<evidence type="ECO:0000256" key="4">
    <source>
        <dbReference type="ARBA" id="ARBA00022989"/>
    </source>
</evidence>
<keyword evidence="8" id="KW-1185">Reference proteome</keyword>
<feature type="transmembrane region" description="Helical" evidence="6">
    <location>
        <begin position="344"/>
        <end position="364"/>
    </location>
</feature>
<evidence type="ECO:0000256" key="5">
    <source>
        <dbReference type="ARBA" id="ARBA00023136"/>
    </source>
</evidence>
<keyword evidence="3 6" id="KW-0812">Transmembrane</keyword>
<accession>A0AAW0D7M5</accession>
<dbReference type="AlphaFoldDB" id="A0AAW0D7M5"/>
<comment type="subcellular location">
    <subcellularLocation>
        <location evidence="1">Membrane</location>
        <topology evidence="1">Multi-pass membrane protein</topology>
    </subcellularLocation>
</comment>
<dbReference type="PIRSF" id="PIRSF006060">
    <property type="entry name" value="AA_transporter"/>
    <property type="match status" value="1"/>
</dbReference>
<keyword evidence="5 6" id="KW-0472">Membrane</keyword>
<evidence type="ECO:0000256" key="2">
    <source>
        <dbReference type="ARBA" id="ARBA00022448"/>
    </source>
</evidence>
<name>A0AAW0D7M5_9AGAR</name>
<feature type="transmembrane region" description="Helical" evidence="6">
    <location>
        <begin position="39"/>
        <end position="63"/>
    </location>
</feature>
<sequence length="405" mass="43943">MAEVCSAHPTSGGPYFWAAMLSDPQDAPLLSWITGWFNLLGQVAVTTGISFGCASFISTISTFKTGFEPTPNTQIGVYAAVLVTQGLINTFGVRLLHHLNNISVWWHAAGTFSVVIAILAKAPTRQSAHFVFSTFLDGTGGWAERASPAYVAVIGILMGQYTLTGFDASAHMTEETRNAAMSGSLGIIMAIGVSALLGWYLILGLLFSIQDLDRTLDSPTGQPVAQIFIDTVGENGAIALMNVLNNIELEDDCLAMCMSTNLSRGTGGIPGSKFFAYVNMRWRSPIRTGIPIALRVIYRRKFVKGPFHLGKFSYPVAIAAVLWIAFISIVFILPQVNPVNSETLNYSIVAVGIVITYSFGFWLLSARRWFTGPVKQIAAEEMGIDVMEPGTAEKFEEMQKGRNTD</sequence>
<dbReference type="Proteomes" id="UP001383192">
    <property type="component" value="Unassembled WGS sequence"/>
</dbReference>
<dbReference type="EMBL" id="JAYKXP010000018">
    <property type="protein sequence ID" value="KAK7047790.1"/>
    <property type="molecule type" value="Genomic_DNA"/>
</dbReference>
<organism evidence="7 8">
    <name type="scientific">Paramarasmius palmivorus</name>
    <dbReference type="NCBI Taxonomy" id="297713"/>
    <lineage>
        <taxon>Eukaryota</taxon>
        <taxon>Fungi</taxon>
        <taxon>Dikarya</taxon>
        <taxon>Basidiomycota</taxon>
        <taxon>Agaricomycotina</taxon>
        <taxon>Agaricomycetes</taxon>
        <taxon>Agaricomycetidae</taxon>
        <taxon>Agaricales</taxon>
        <taxon>Marasmiineae</taxon>
        <taxon>Marasmiaceae</taxon>
        <taxon>Paramarasmius</taxon>
    </lineage>
</organism>
<protein>
    <submittedName>
        <fullName evidence="7">Polyamine transporter tpo5</fullName>
    </submittedName>
</protein>
<keyword evidence="2" id="KW-0813">Transport</keyword>
<dbReference type="Gene3D" id="1.20.1740.10">
    <property type="entry name" value="Amino acid/polyamine transporter I"/>
    <property type="match status" value="1"/>
</dbReference>
<feature type="transmembrane region" description="Helical" evidence="6">
    <location>
        <begin position="312"/>
        <end position="332"/>
    </location>
</feature>
<gene>
    <name evidence="7" type="primary">TPO5_2</name>
    <name evidence="7" type="ORF">VNI00_006118</name>
</gene>
<dbReference type="Pfam" id="PF13520">
    <property type="entry name" value="AA_permease_2"/>
    <property type="match status" value="1"/>
</dbReference>
<keyword evidence="4 6" id="KW-1133">Transmembrane helix</keyword>
<proteinExistence type="predicted"/>
<dbReference type="GO" id="GO:0016020">
    <property type="term" value="C:membrane"/>
    <property type="evidence" value="ECO:0007669"/>
    <property type="project" value="UniProtKB-SubCell"/>
</dbReference>
<dbReference type="GO" id="GO:0022857">
    <property type="term" value="F:transmembrane transporter activity"/>
    <property type="evidence" value="ECO:0007669"/>
    <property type="project" value="InterPro"/>
</dbReference>
<evidence type="ECO:0000256" key="1">
    <source>
        <dbReference type="ARBA" id="ARBA00004141"/>
    </source>
</evidence>
<evidence type="ECO:0000313" key="8">
    <source>
        <dbReference type="Proteomes" id="UP001383192"/>
    </source>
</evidence>
<evidence type="ECO:0000256" key="3">
    <source>
        <dbReference type="ARBA" id="ARBA00022692"/>
    </source>
</evidence>
<evidence type="ECO:0000313" key="7">
    <source>
        <dbReference type="EMBL" id="KAK7047790.1"/>
    </source>
</evidence>
<feature type="transmembrane region" description="Helical" evidence="6">
    <location>
        <begin position="102"/>
        <end position="120"/>
    </location>
</feature>
<dbReference type="PANTHER" id="PTHR45649">
    <property type="entry name" value="AMINO-ACID PERMEASE BAT1"/>
    <property type="match status" value="1"/>
</dbReference>
<dbReference type="PANTHER" id="PTHR45649:SF26">
    <property type="entry name" value="OS04G0435100 PROTEIN"/>
    <property type="match status" value="1"/>
</dbReference>
<dbReference type="InterPro" id="IPR002293">
    <property type="entry name" value="AA/rel_permease1"/>
</dbReference>
<feature type="transmembrane region" description="Helical" evidence="6">
    <location>
        <begin position="75"/>
        <end position="96"/>
    </location>
</feature>